<dbReference type="PANTHER" id="PTHR43429:SF1">
    <property type="entry name" value="NAD(P)H SULFUR OXIDOREDUCTASE (COA-DEPENDENT)"/>
    <property type="match status" value="1"/>
</dbReference>
<dbReference type="Proteomes" id="UP000051922">
    <property type="component" value="Unassembled WGS sequence"/>
</dbReference>
<evidence type="ECO:0000256" key="3">
    <source>
        <dbReference type="ARBA" id="ARBA00022827"/>
    </source>
</evidence>
<organism evidence="7 8">
    <name type="scientific">Lacticaseibacillus pantheris DSM 15945 = JCM 12539 = NBRC 106106</name>
    <dbReference type="NCBI Taxonomy" id="1423783"/>
    <lineage>
        <taxon>Bacteria</taxon>
        <taxon>Bacillati</taxon>
        <taxon>Bacillota</taxon>
        <taxon>Bacilli</taxon>
        <taxon>Lactobacillales</taxon>
        <taxon>Lactobacillaceae</taxon>
        <taxon>Lacticaseibacillus</taxon>
    </lineage>
</organism>
<evidence type="ECO:0000256" key="2">
    <source>
        <dbReference type="ARBA" id="ARBA00022630"/>
    </source>
</evidence>
<dbReference type="SUPFAM" id="SSF51905">
    <property type="entry name" value="FAD/NAD(P)-binding domain"/>
    <property type="match status" value="1"/>
</dbReference>
<dbReference type="GO" id="GO:0016491">
    <property type="term" value="F:oxidoreductase activity"/>
    <property type="evidence" value="ECO:0007669"/>
    <property type="project" value="UniProtKB-KW"/>
</dbReference>
<evidence type="ECO:0000256" key="5">
    <source>
        <dbReference type="ARBA" id="ARBA00023284"/>
    </source>
</evidence>
<dbReference type="AlphaFoldDB" id="A0A0R1U4V5"/>
<keyword evidence="8" id="KW-1185">Reference proteome</keyword>
<evidence type="ECO:0000256" key="1">
    <source>
        <dbReference type="ARBA" id="ARBA00001974"/>
    </source>
</evidence>
<accession>A0A0R1U4V5</accession>
<feature type="domain" description="FAD/NAD(P)-binding" evidence="6">
    <location>
        <begin position="6"/>
        <end position="313"/>
    </location>
</feature>
<dbReference type="InterPro" id="IPR016156">
    <property type="entry name" value="FAD/NAD-linked_Rdtase_dimer_sf"/>
</dbReference>
<dbReference type="InterPro" id="IPR050260">
    <property type="entry name" value="FAD-bd_OxRdtase"/>
</dbReference>
<dbReference type="InterPro" id="IPR023753">
    <property type="entry name" value="FAD/NAD-binding_dom"/>
</dbReference>
<keyword evidence="4" id="KW-0560">Oxidoreductase</keyword>
<evidence type="ECO:0000256" key="4">
    <source>
        <dbReference type="ARBA" id="ARBA00023002"/>
    </source>
</evidence>
<sequence>MEHQFMKVVVIGCTHAGTAAVQEILNRDPETEVAVYERNADISFLSCGIYLYLGGVVRDLHDVFYATGPEVEAMGLHVGVHLRHDVTLVDAKRKVVEVQDLETGEKFSDTYDKLIVTTGSYPVASPIRGVNVENVFLCKNFKDAQAIKAASDQAKRIAVVGGGYIGVEIASSFAQQGRHDVLLINGRHGLLSHYVDRGLASRIGDDLRNHGVDLHDGEHVLEFDGDGDGRVFIRTDKGEIETDIVILCVGFQPMTELVAGMVDLDRSQAIIVNDQMQSSDPDIYAAGDSTVVRFNPTGQYAYAPLATNAVRQGKIAGANIINPGSIHYMGTQSTSALSILEHNMATSGLTYSRARKYFDDVDFVEFRDNYRPEFMPTTTPIEGTLVFRRSTRQILGGQFYSKLDISMCANVISVMIQNKNTVDDLGYVDMLFNPNFDRPWNYMNLLGQAAINKLDQPQ</sequence>
<dbReference type="Pfam" id="PF07992">
    <property type="entry name" value="Pyr_redox_2"/>
    <property type="match status" value="1"/>
</dbReference>
<dbReference type="Gene3D" id="3.30.390.30">
    <property type="match status" value="1"/>
</dbReference>
<dbReference type="PATRIC" id="fig|1423783.4.peg.2489"/>
<comment type="cofactor">
    <cofactor evidence="1">
        <name>FAD</name>
        <dbReference type="ChEBI" id="CHEBI:57692"/>
    </cofactor>
</comment>
<gene>
    <name evidence="7" type="ORF">FC50_GL002417</name>
</gene>
<keyword evidence="5" id="KW-0676">Redox-active center</keyword>
<keyword evidence="2" id="KW-0285">Flavoprotein</keyword>
<proteinExistence type="predicted"/>
<evidence type="ECO:0000313" key="8">
    <source>
        <dbReference type="Proteomes" id="UP000051922"/>
    </source>
</evidence>
<protein>
    <submittedName>
        <fullName evidence="7">Putative NAD(FAD)-dependent dehydrogenase</fullName>
    </submittedName>
</protein>
<dbReference type="SUPFAM" id="SSF55424">
    <property type="entry name" value="FAD/NAD-linked reductases, dimerisation (C-terminal) domain"/>
    <property type="match status" value="1"/>
</dbReference>
<reference evidence="7 8" key="1">
    <citation type="journal article" date="2015" name="Genome Announc.">
        <title>Expanding the biotechnology potential of lactobacilli through comparative genomics of 213 strains and associated genera.</title>
        <authorList>
            <person name="Sun Z."/>
            <person name="Harris H.M."/>
            <person name="McCann A."/>
            <person name="Guo C."/>
            <person name="Argimon S."/>
            <person name="Zhang W."/>
            <person name="Yang X."/>
            <person name="Jeffery I.B."/>
            <person name="Cooney J.C."/>
            <person name="Kagawa T.F."/>
            <person name="Liu W."/>
            <person name="Song Y."/>
            <person name="Salvetti E."/>
            <person name="Wrobel A."/>
            <person name="Rasinkangas P."/>
            <person name="Parkhill J."/>
            <person name="Rea M.C."/>
            <person name="O'Sullivan O."/>
            <person name="Ritari J."/>
            <person name="Douillard F.P."/>
            <person name="Paul Ross R."/>
            <person name="Yang R."/>
            <person name="Briner A.E."/>
            <person name="Felis G.E."/>
            <person name="de Vos W.M."/>
            <person name="Barrangou R."/>
            <person name="Klaenhammer T.R."/>
            <person name="Caufield P.W."/>
            <person name="Cui Y."/>
            <person name="Zhang H."/>
            <person name="O'Toole P.W."/>
        </authorList>
    </citation>
    <scope>NUCLEOTIDE SEQUENCE [LARGE SCALE GENOMIC DNA]</scope>
    <source>
        <strain evidence="7 8">DSM 15945</strain>
    </source>
</reference>
<keyword evidence="3" id="KW-0274">FAD</keyword>
<dbReference type="PANTHER" id="PTHR43429">
    <property type="entry name" value="PYRIDINE NUCLEOTIDE-DISULFIDE OXIDOREDUCTASE DOMAIN-CONTAINING"/>
    <property type="match status" value="1"/>
</dbReference>
<dbReference type="EMBL" id="AZFJ01000004">
    <property type="protein sequence ID" value="KRL88263.1"/>
    <property type="molecule type" value="Genomic_DNA"/>
</dbReference>
<comment type="caution">
    <text evidence="7">The sequence shown here is derived from an EMBL/GenBank/DDBJ whole genome shotgun (WGS) entry which is preliminary data.</text>
</comment>
<dbReference type="PRINTS" id="PR00411">
    <property type="entry name" value="PNDRDTASEI"/>
</dbReference>
<name>A0A0R1U4V5_9LACO</name>
<evidence type="ECO:0000259" key="6">
    <source>
        <dbReference type="Pfam" id="PF07992"/>
    </source>
</evidence>
<dbReference type="STRING" id="1423783.FC50_GL002417"/>
<dbReference type="InterPro" id="IPR036188">
    <property type="entry name" value="FAD/NAD-bd_sf"/>
</dbReference>
<evidence type="ECO:0000313" key="7">
    <source>
        <dbReference type="EMBL" id="KRL88263.1"/>
    </source>
</evidence>
<dbReference type="Gene3D" id="3.50.50.60">
    <property type="entry name" value="FAD/NAD(P)-binding domain"/>
    <property type="match status" value="2"/>
</dbReference>
<dbReference type="PRINTS" id="PR00368">
    <property type="entry name" value="FADPNR"/>
</dbReference>